<dbReference type="AlphaFoldDB" id="A0A061RT19"/>
<gene>
    <name evidence="8" type="ORF">TSPGSL018_15509</name>
    <name evidence="10" type="ORF">TSPGSL018_18474</name>
    <name evidence="9" type="ORF">TSPGSL018_28171</name>
</gene>
<dbReference type="PROSITE" id="PS51294">
    <property type="entry name" value="HTH_MYB"/>
    <property type="match status" value="1"/>
</dbReference>
<dbReference type="PANTHER" id="PTHR46267">
    <property type="entry name" value="SINGLE MYB HISTONE 4"/>
    <property type="match status" value="1"/>
</dbReference>
<feature type="compositionally biased region" description="Basic and acidic residues" evidence="5">
    <location>
        <begin position="63"/>
        <end position="81"/>
    </location>
</feature>
<dbReference type="SUPFAM" id="SSF46689">
    <property type="entry name" value="Homeodomain-like"/>
    <property type="match status" value="1"/>
</dbReference>
<evidence type="ECO:0000313" key="10">
    <source>
        <dbReference type="EMBL" id="JAC77121.1"/>
    </source>
</evidence>
<keyword evidence="2" id="KW-0158">Chromosome</keyword>
<dbReference type="CDD" id="cd11660">
    <property type="entry name" value="SANT_TRF"/>
    <property type="match status" value="1"/>
</dbReference>
<dbReference type="InterPro" id="IPR009057">
    <property type="entry name" value="Homeodomain-like_sf"/>
</dbReference>
<feature type="domain" description="Myb-like" evidence="6">
    <location>
        <begin position="14"/>
        <end position="62"/>
    </location>
</feature>
<dbReference type="Gene3D" id="1.10.246.220">
    <property type="match status" value="1"/>
</dbReference>
<dbReference type="GO" id="GO:0003691">
    <property type="term" value="F:double-stranded telomeric DNA binding"/>
    <property type="evidence" value="ECO:0007669"/>
    <property type="project" value="InterPro"/>
</dbReference>
<dbReference type="PROSITE" id="PS50090">
    <property type="entry name" value="MYB_LIKE"/>
    <property type="match status" value="1"/>
</dbReference>
<sequence>MTSGSLKLRSYWVWEPEEEEALRLGVARHGAGSWQAILQDPGCSVLQGRTGIQLKDKWRNLVKSKGGERSAQHRAAAEPRARGGKRALQPARSSAAAKAPRAEGAGRAATPDSAETEERSARTGGRGWAAADAGARVSLAKAHLLPREGSASEAATSDATDNTCEHDLRSTETSAKPRRRALPVPEAGDLSRDGGSAALSLAREAHGVQAQANRHLEAALHAAGRGVPGARAWVRSAARVAELAAERAWAAAGMLWAAAEPDDGAAAPDELDEEAAEALHALQSGVFLAADAPRREDDHLRLPLAERDRWVAAVEAAASGRRR</sequence>
<keyword evidence="3" id="KW-0238">DNA-binding</keyword>
<dbReference type="EMBL" id="GBEZ01012181">
    <property type="protein sequence ID" value="JAC73681.1"/>
    <property type="molecule type" value="Transcribed_RNA"/>
</dbReference>
<organism evidence="9">
    <name type="scientific">Tetraselmis sp. GSL018</name>
    <dbReference type="NCBI Taxonomy" id="582737"/>
    <lineage>
        <taxon>Eukaryota</taxon>
        <taxon>Viridiplantae</taxon>
        <taxon>Chlorophyta</taxon>
        <taxon>core chlorophytes</taxon>
        <taxon>Chlorodendrophyceae</taxon>
        <taxon>Chlorodendrales</taxon>
        <taxon>Chlorodendraceae</taxon>
        <taxon>Tetraselmis</taxon>
    </lineage>
</organism>
<dbReference type="EMBL" id="GBEZ01008418">
    <property type="protein sequence ID" value="JAC77121.1"/>
    <property type="molecule type" value="Transcribed_RNA"/>
</dbReference>
<dbReference type="SMART" id="SM00717">
    <property type="entry name" value="SANT"/>
    <property type="match status" value="1"/>
</dbReference>
<evidence type="ECO:0000256" key="3">
    <source>
        <dbReference type="ARBA" id="ARBA00023125"/>
    </source>
</evidence>
<feature type="compositionally biased region" description="Low complexity" evidence="5">
    <location>
        <begin position="86"/>
        <end position="109"/>
    </location>
</feature>
<evidence type="ECO:0000259" key="7">
    <source>
        <dbReference type="PROSITE" id="PS51294"/>
    </source>
</evidence>
<proteinExistence type="predicted"/>
<name>A0A061RT19_9CHLO</name>
<accession>A0A061RT19</accession>
<evidence type="ECO:0000313" key="9">
    <source>
        <dbReference type="EMBL" id="JAC73681.1"/>
    </source>
</evidence>
<feature type="region of interest" description="Disordered" evidence="5">
    <location>
        <begin position="63"/>
        <end position="132"/>
    </location>
</feature>
<evidence type="ECO:0000256" key="1">
    <source>
        <dbReference type="ARBA" id="ARBA00004123"/>
    </source>
</evidence>
<dbReference type="InterPro" id="IPR001005">
    <property type="entry name" value="SANT/Myb"/>
</dbReference>
<feature type="domain" description="HTH myb-type" evidence="7">
    <location>
        <begin position="14"/>
        <end position="66"/>
    </location>
</feature>
<feature type="region of interest" description="Disordered" evidence="5">
    <location>
        <begin position="144"/>
        <end position="206"/>
    </location>
</feature>
<keyword evidence="4" id="KW-0539">Nucleus</keyword>
<dbReference type="InterPro" id="IPR017930">
    <property type="entry name" value="Myb_dom"/>
</dbReference>
<evidence type="ECO:0000256" key="5">
    <source>
        <dbReference type="SAM" id="MobiDB-lite"/>
    </source>
</evidence>
<evidence type="ECO:0000313" key="8">
    <source>
        <dbReference type="EMBL" id="JAC65675.1"/>
    </source>
</evidence>
<dbReference type="InterPro" id="IPR044597">
    <property type="entry name" value="SMH1-6"/>
</dbReference>
<reference evidence="9" key="1">
    <citation type="submission" date="2014-05" db="EMBL/GenBank/DDBJ databases">
        <title>The transcriptome of the halophilic microalga Tetraselmis sp. GSL018 isolated from the Great Salt Lake, Utah.</title>
        <authorList>
            <person name="Jinkerson R.E."/>
            <person name="D'Adamo S."/>
            <person name="Posewitz M.C."/>
        </authorList>
    </citation>
    <scope>NUCLEOTIDE SEQUENCE</scope>
    <source>
        <strain evidence="9">GSL018</strain>
    </source>
</reference>
<dbReference type="GO" id="GO:0005634">
    <property type="term" value="C:nucleus"/>
    <property type="evidence" value="ECO:0007669"/>
    <property type="project" value="UniProtKB-SubCell"/>
</dbReference>
<evidence type="ECO:0000256" key="2">
    <source>
        <dbReference type="ARBA" id="ARBA00022454"/>
    </source>
</evidence>
<dbReference type="Pfam" id="PF00249">
    <property type="entry name" value="Myb_DNA-binding"/>
    <property type="match status" value="1"/>
</dbReference>
<comment type="subcellular location">
    <subcellularLocation>
        <location evidence="1">Nucleus</location>
    </subcellularLocation>
</comment>
<dbReference type="PANTHER" id="PTHR46267:SF15">
    <property type="entry name" value="WINGED HELIX-TURN-HELIX TRANSCRIPTION REPRESSOR DNA-BINDING PROTEIN-RELATED"/>
    <property type="match status" value="1"/>
</dbReference>
<evidence type="ECO:0000256" key="4">
    <source>
        <dbReference type="ARBA" id="ARBA00023242"/>
    </source>
</evidence>
<protein>
    <submittedName>
        <fullName evidence="9">Uncharacterized protein</fullName>
    </submittedName>
</protein>
<feature type="compositionally biased region" description="Low complexity" evidence="5">
    <location>
        <begin position="151"/>
        <end position="161"/>
    </location>
</feature>
<dbReference type="EMBL" id="GBEZ01021044">
    <property type="protein sequence ID" value="JAC65675.1"/>
    <property type="molecule type" value="Transcribed_RNA"/>
</dbReference>
<evidence type="ECO:0000259" key="6">
    <source>
        <dbReference type="PROSITE" id="PS50090"/>
    </source>
</evidence>